<evidence type="ECO:0000256" key="8">
    <source>
        <dbReference type="ARBA" id="ARBA00048679"/>
    </source>
</evidence>
<keyword evidence="2" id="KW-0723">Serine/threonine-protein kinase</keyword>
<organism evidence="11 12">
    <name type="scientific">Eragrostis curvula</name>
    <name type="common">weeping love grass</name>
    <dbReference type="NCBI Taxonomy" id="38414"/>
    <lineage>
        <taxon>Eukaryota</taxon>
        <taxon>Viridiplantae</taxon>
        <taxon>Streptophyta</taxon>
        <taxon>Embryophyta</taxon>
        <taxon>Tracheophyta</taxon>
        <taxon>Spermatophyta</taxon>
        <taxon>Magnoliopsida</taxon>
        <taxon>Liliopsida</taxon>
        <taxon>Poales</taxon>
        <taxon>Poaceae</taxon>
        <taxon>PACMAD clade</taxon>
        <taxon>Chloridoideae</taxon>
        <taxon>Eragrostideae</taxon>
        <taxon>Eragrostidinae</taxon>
        <taxon>Eragrostis</taxon>
    </lineage>
</organism>
<dbReference type="InterPro" id="IPR000719">
    <property type="entry name" value="Prot_kinase_dom"/>
</dbReference>
<evidence type="ECO:0000313" key="12">
    <source>
        <dbReference type="Proteomes" id="UP000324897"/>
    </source>
</evidence>
<comment type="caution">
    <text evidence="11">The sequence shown here is derived from an EMBL/GenBank/DDBJ whole genome shotgun (WGS) entry which is preliminary data.</text>
</comment>
<reference evidence="11 12" key="1">
    <citation type="journal article" date="2019" name="Sci. Rep.">
        <title>A high-quality genome of Eragrostis curvula grass provides insights into Poaceae evolution and supports new strategies to enhance forage quality.</title>
        <authorList>
            <person name="Carballo J."/>
            <person name="Santos B.A.C.M."/>
            <person name="Zappacosta D."/>
            <person name="Garbus I."/>
            <person name="Selva J.P."/>
            <person name="Gallo C.A."/>
            <person name="Diaz A."/>
            <person name="Albertini E."/>
            <person name="Caccamo M."/>
            <person name="Echenique V."/>
        </authorList>
    </citation>
    <scope>NUCLEOTIDE SEQUENCE [LARGE SCALE GENOMIC DNA]</scope>
    <source>
        <strain evidence="12">cv. Victoria</strain>
        <tissue evidence="11">Leaf</tissue>
    </source>
</reference>
<keyword evidence="12" id="KW-1185">Reference proteome</keyword>
<accession>A0A5J9W0L5</accession>
<feature type="domain" description="Protein kinase" evidence="10">
    <location>
        <begin position="38"/>
        <end position="298"/>
    </location>
</feature>
<feature type="domain" description="Protein kinase" evidence="10">
    <location>
        <begin position="300"/>
        <end position="539"/>
    </location>
</feature>
<feature type="binding site" evidence="9">
    <location>
        <position position="327"/>
    </location>
    <ligand>
        <name>ATP</name>
        <dbReference type="ChEBI" id="CHEBI:30616"/>
    </ligand>
</feature>
<dbReference type="Proteomes" id="UP000324897">
    <property type="component" value="Chromosome 4"/>
</dbReference>
<comment type="catalytic activity">
    <reaction evidence="7">
        <text>L-threonyl-[protein] + ATP = O-phospho-L-threonyl-[protein] + ADP + H(+)</text>
        <dbReference type="Rhea" id="RHEA:46608"/>
        <dbReference type="Rhea" id="RHEA-COMP:11060"/>
        <dbReference type="Rhea" id="RHEA-COMP:11605"/>
        <dbReference type="ChEBI" id="CHEBI:15378"/>
        <dbReference type="ChEBI" id="CHEBI:30013"/>
        <dbReference type="ChEBI" id="CHEBI:30616"/>
        <dbReference type="ChEBI" id="CHEBI:61977"/>
        <dbReference type="ChEBI" id="CHEBI:456216"/>
        <dbReference type="EC" id="2.7.11.1"/>
    </reaction>
</comment>
<evidence type="ECO:0000256" key="6">
    <source>
        <dbReference type="ARBA" id="ARBA00022840"/>
    </source>
</evidence>
<protein>
    <recommendedName>
        <fullName evidence="1">non-specific serine/threonine protein kinase</fullName>
        <ecNumber evidence="1">2.7.11.1</ecNumber>
    </recommendedName>
</protein>
<evidence type="ECO:0000256" key="9">
    <source>
        <dbReference type="PROSITE-ProRule" id="PRU10141"/>
    </source>
</evidence>
<dbReference type="PANTHER" id="PTHR45707">
    <property type="entry name" value="C2 CALCIUM/LIPID-BINDING PLANT PHOSPHORIBOSYLTRANSFERASE FAMILY PROTEIN"/>
    <property type="match status" value="1"/>
</dbReference>
<keyword evidence="3" id="KW-0808">Transferase</keyword>
<dbReference type="PANTHER" id="PTHR45707:SF59">
    <property type="entry name" value="PROTEIN KINASE DOMAIN-CONTAINING PROTEIN"/>
    <property type="match status" value="1"/>
</dbReference>
<dbReference type="GO" id="GO:0005524">
    <property type="term" value="F:ATP binding"/>
    <property type="evidence" value="ECO:0007669"/>
    <property type="project" value="UniProtKB-UniRule"/>
</dbReference>
<dbReference type="PROSITE" id="PS00107">
    <property type="entry name" value="PROTEIN_KINASE_ATP"/>
    <property type="match status" value="1"/>
</dbReference>
<dbReference type="FunFam" id="3.30.200.20:FF:000465">
    <property type="entry name" value="Cysteine-rich receptor-like protein kinase 6"/>
    <property type="match status" value="1"/>
</dbReference>
<evidence type="ECO:0000313" key="11">
    <source>
        <dbReference type="EMBL" id="TVU41453.1"/>
    </source>
</evidence>
<dbReference type="InterPro" id="IPR011009">
    <property type="entry name" value="Kinase-like_dom_sf"/>
</dbReference>
<dbReference type="PROSITE" id="PS00108">
    <property type="entry name" value="PROTEIN_KINASE_ST"/>
    <property type="match status" value="1"/>
</dbReference>
<dbReference type="InterPro" id="IPR017441">
    <property type="entry name" value="Protein_kinase_ATP_BS"/>
</dbReference>
<evidence type="ECO:0000256" key="1">
    <source>
        <dbReference type="ARBA" id="ARBA00012513"/>
    </source>
</evidence>
<dbReference type="SUPFAM" id="SSF56112">
    <property type="entry name" value="Protein kinase-like (PK-like)"/>
    <property type="match status" value="2"/>
</dbReference>
<feature type="non-terminal residue" evidence="11">
    <location>
        <position position="1"/>
    </location>
</feature>
<dbReference type="Pfam" id="PF00069">
    <property type="entry name" value="Pkinase"/>
    <property type="match status" value="2"/>
</dbReference>
<dbReference type="Gramene" id="TVU41453">
    <property type="protein sequence ID" value="TVU41453"/>
    <property type="gene ID" value="EJB05_14970"/>
</dbReference>
<keyword evidence="4 9" id="KW-0547">Nucleotide-binding</keyword>
<evidence type="ECO:0000256" key="3">
    <source>
        <dbReference type="ARBA" id="ARBA00022679"/>
    </source>
</evidence>
<name>A0A5J9W0L5_9POAL</name>
<evidence type="ECO:0000256" key="5">
    <source>
        <dbReference type="ARBA" id="ARBA00022777"/>
    </source>
</evidence>
<evidence type="ECO:0000256" key="7">
    <source>
        <dbReference type="ARBA" id="ARBA00047899"/>
    </source>
</evidence>
<keyword evidence="5" id="KW-0418">Kinase</keyword>
<dbReference type="FunFam" id="1.10.510.10:FF:001023">
    <property type="entry name" value="Os07g0541700 protein"/>
    <property type="match status" value="2"/>
</dbReference>
<evidence type="ECO:0000256" key="2">
    <source>
        <dbReference type="ARBA" id="ARBA00022527"/>
    </source>
</evidence>
<dbReference type="SMART" id="SM00220">
    <property type="entry name" value="S_TKc"/>
    <property type="match status" value="2"/>
</dbReference>
<evidence type="ECO:0000259" key="10">
    <source>
        <dbReference type="PROSITE" id="PS50011"/>
    </source>
</evidence>
<comment type="catalytic activity">
    <reaction evidence="8">
        <text>L-seryl-[protein] + ATP = O-phospho-L-seryl-[protein] + ADP + H(+)</text>
        <dbReference type="Rhea" id="RHEA:17989"/>
        <dbReference type="Rhea" id="RHEA-COMP:9863"/>
        <dbReference type="Rhea" id="RHEA-COMP:11604"/>
        <dbReference type="ChEBI" id="CHEBI:15378"/>
        <dbReference type="ChEBI" id="CHEBI:29999"/>
        <dbReference type="ChEBI" id="CHEBI:30616"/>
        <dbReference type="ChEBI" id="CHEBI:83421"/>
        <dbReference type="ChEBI" id="CHEBI:456216"/>
        <dbReference type="EC" id="2.7.11.1"/>
    </reaction>
</comment>
<keyword evidence="6 9" id="KW-0067">ATP-binding</keyword>
<dbReference type="Gene3D" id="3.30.200.20">
    <property type="entry name" value="Phosphorylase Kinase, domain 1"/>
    <property type="match status" value="1"/>
</dbReference>
<dbReference type="PROSITE" id="PS50011">
    <property type="entry name" value="PROTEIN_KINASE_DOM"/>
    <property type="match status" value="2"/>
</dbReference>
<dbReference type="EMBL" id="RWGY01000007">
    <property type="protein sequence ID" value="TVU41453.1"/>
    <property type="molecule type" value="Genomic_DNA"/>
</dbReference>
<dbReference type="InterPro" id="IPR008271">
    <property type="entry name" value="Ser/Thr_kinase_AS"/>
</dbReference>
<sequence>GLKGDISREISNMGNSQNSSAFPREPSLQLLKQITNDFSSERLVGCGGFGKVYKGIHESGQLIAVKRLERTLAVHDRRFQNEVSNLMMLEHRNVESKLNDKNNKHIFSHASERFLCYEYLSRGSLDEYIDEYSGLDWHMRFKIITGVCNGLHFLHEERNEAMVHLNLKPSNILLDDNMVPKITDFGLSRLFGEEQTRVFTKNVVRKKWIEKMYAESKYPSLEEEYLQQVKRCIELGLNCVETNPKKRPTAALVMDKLKVKIVFLLCPLSMHELVRKNLQTGIAFPREPKLQFLKDITMNFSNERIIGKGSFGAVYKGVLRNGEVAIKRILAGSSTDQDKQFINEVTSLMDLNHRNIVSLIGYCYEIQRKLAKSQDARCFFMDTAERLLCYEYLPRGSLDNYLYGASHEIDWNLRFNIIQGICQGLQFLHELQRPIVHMDLKPGNILLDDNLIPKIADFGLSRLFGEEQTRTITLHARENWTKVPQIAYRYPSLTENSLQQVKVCIEIALNCVRKNPRERPSVGKIIDWLNGKELLQLTA</sequence>
<dbReference type="AlphaFoldDB" id="A0A5J9W0L5"/>
<evidence type="ECO:0000256" key="4">
    <source>
        <dbReference type="ARBA" id="ARBA00022741"/>
    </source>
</evidence>
<dbReference type="GO" id="GO:0004674">
    <property type="term" value="F:protein serine/threonine kinase activity"/>
    <property type="evidence" value="ECO:0007669"/>
    <property type="project" value="UniProtKB-KW"/>
</dbReference>
<dbReference type="OrthoDB" id="647973at2759"/>
<proteinExistence type="predicted"/>
<gene>
    <name evidence="11" type="ORF">EJB05_14970</name>
</gene>
<dbReference type="EC" id="2.7.11.1" evidence="1"/>
<dbReference type="Gene3D" id="1.10.510.10">
    <property type="entry name" value="Transferase(Phosphotransferase) domain 1"/>
    <property type="match status" value="2"/>
</dbReference>